<dbReference type="PANTHER" id="PTHR11086">
    <property type="entry name" value="DEOXYCYTIDYLATE DEAMINASE-RELATED"/>
    <property type="match status" value="1"/>
</dbReference>
<evidence type="ECO:0000256" key="4">
    <source>
        <dbReference type="ARBA" id="ARBA00022833"/>
    </source>
</evidence>
<dbReference type="InterPro" id="IPR016192">
    <property type="entry name" value="APOBEC/CMP_deaminase_Zn-bd"/>
</dbReference>
<dbReference type="EMBL" id="CP009458">
    <property type="protein sequence ID" value="AIR59934.1"/>
    <property type="molecule type" value="Genomic_DNA"/>
</dbReference>
<protein>
    <submittedName>
        <fullName evidence="6">Deoxycytidylate deaminase</fullName>
    </submittedName>
</protein>
<dbReference type="NCBIfam" id="NF041025">
    <property type="entry name" value="antiphage_deaminase"/>
    <property type="match status" value="1"/>
</dbReference>
<dbReference type="PANTHER" id="PTHR11086:SF18">
    <property type="entry name" value="DEOXYCYTIDYLATE DEAMINASE"/>
    <property type="match status" value="1"/>
</dbReference>
<dbReference type="GO" id="GO:0005737">
    <property type="term" value="C:cytoplasm"/>
    <property type="evidence" value="ECO:0007669"/>
    <property type="project" value="TreeGrafter"/>
</dbReference>
<dbReference type="GO" id="GO:0008270">
    <property type="term" value="F:zinc ion binding"/>
    <property type="evidence" value="ECO:0007669"/>
    <property type="project" value="InterPro"/>
</dbReference>
<organism evidence="6 7">
    <name type="scientific">Cedecea neteri</name>
    <dbReference type="NCBI Taxonomy" id="158822"/>
    <lineage>
        <taxon>Bacteria</taxon>
        <taxon>Pseudomonadati</taxon>
        <taxon>Pseudomonadota</taxon>
        <taxon>Gammaproteobacteria</taxon>
        <taxon>Enterobacterales</taxon>
        <taxon>Enterobacteriaceae</taxon>
        <taxon>Cedecea</taxon>
    </lineage>
</organism>
<comment type="similarity">
    <text evidence="1">Belongs to the cytidine and deoxycytidylate deaminase family.</text>
</comment>
<accession>A0AAN0VS86</accession>
<dbReference type="Gene3D" id="3.40.140.10">
    <property type="entry name" value="Cytidine Deaminase, domain 2"/>
    <property type="match status" value="1"/>
</dbReference>
<dbReference type="Proteomes" id="UP000029516">
    <property type="component" value="Chromosome"/>
</dbReference>
<evidence type="ECO:0000256" key="3">
    <source>
        <dbReference type="ARBA" id="ARBA00022801"/>
    </source>
</evidence>
<name>A0AAN0VS86_9ENTR</name>
<evidence type="ECO:0000256" key="1">
    <source>
        <dbReference type="ARBA" id="ARBA00006576"/>
    </source>
</evidence>
<dbReference type="AlphaFoldDB" id="A0AAN0VS86"/>
<gene>
    <name evidence="6" type="ORF">LH23_04475</name>
</gene>
<dbReference type="InterPro" id="IPR016193">
    <property type="entry name" value="Cytidine_deaminase-like"/>
</dbReference>
<keyword evidence="4" id="KW-0862">Zinc</keyword>
<dbReference type="InterPro" id="IPR015517">
    <property type="entry name" value="dCMP_deaminase-rel"/>
</dbReference>
<dbReference type="KEGG" id="cem:LH23_04475"/>
<dbReference type="InterPro" id="IPR002125">
    <property type="entry name" value="CMP_dCMP_dom"/>
</dbReference>
<evidence type="ECO:0000313" key="6">
    <source>
        <dbReference type="EMBL" id="AIR59934.1"/>
    </source>
</evidence>
<dbReference type="Gene3D" id="3.40.50.300">
    <property type="entry name" value="P-loop containing nucleotide triphosphate hydrolases"/>
    <property type="match status" value="1"/>
</dbReference>
<sequence length="502" mass="56885">MAESAENIIPVHQWVEYDKSDSINDIKGRRSQELIIGLCGAIGSGIKTLKEQTILCLKQNGYRVEHVRVSDLIAAITKVSTTTLNSFDRYNKLQDLGDNLRENHKNFICAELAILEIQVLREKIYGTDNPEITKNTKKTAYIIDQIKHPEEVELLNQVYKNNFYLVGLLRTVAERIQNLRDEGIKEEDVKKIIERDRKSLNKFGQQVEETLQLSDYFIKNLDTEVMKKSVLRFIDLIHGANNITPSKDESGMYAAYSASLGSACLSRQVGASIMDVAGNIIASGRNDVPQYGGGLYTSESKKDRRCFNKNGCHNDKHKALLNKEIAGILQQFNLSDAGIIAEKIMKETKAKYLIEYSRAVHAEMDAIVSLARNTNMGTTGNTLYCTTYPCHVCARHIVAAGLKRVVYIEPYEKSLALQLHDDTICQTDQSPAPDKVLFENFEGVAPKRYAKFFGYHRKRKDYQGKPITYSIEESYHVDTQYLDSYSDYESKVVQNVKGKFQL</sequence>
<dbReference type="Pfam" id="PF00383">
    <property type="entry name" value="dCMP_cyt_deam_1"/>
    <property type="match status" value="1"/>
</dbReference>
<evidence type="ECO:0000259" key="5">
    <source>
        <dbReference type="PROSITE" id="PS51747"/>
    </source>
</evidence>
<dbReference type="PROSITE" id="PS00903">
    <property type="entry name" value="CYT_DCMP_DEAMINASES_1"/>
    <property type="match status" value="1"/>
</dbReference>
<keyword evidence="2" id="KW-0479">Metal-binding</keyword>
<dbReference type="SUPFAM" id="SSF53927">
    <property type="entry name" value="Cytidine deaminase-like"/>
    <property type="match status" value="1"/>
</dbReference>
<dbReference type="InterPro" id="IPR027417">
    <property type="entry name" value="P-loop_NTPase"/>
</dbReference>
<dbReference type="RefSeq" id="WP_039288841.1">
    <property type="nucleotide sequence ID" value="NZ_CP009458.1"/>
</dbReference>
<keyword evidence="3" id="KW-0378">Hydrolase</keyword>
<reference evidence="6 7" key="1">
    <citation type="submission" date="2014-09" db="EMBL/GenBank/DDBJ databases">
        <authorList>
            <person name="Chan K.-G."/>
        </authorList>
    </citation>
    <scope>NUCLEOTIDE SEQUENCE [LARGE SCALE GENOMIC DNA]</scope>
    <source>
        <strain evidence="6 7">M006</strain>
    </source>
</reference>
<dbReference type="GO" id="GO:0004132">
    <property type="term" value="F:dCMP deaminase activity"/>
    <property type="evidence" value="ECO:0007669"/>
    <property type="project" value="TreeGrafter"/>
</dbReference>
<evidence type="ECO:0000256" key="2">
    <source>
        <dbReference type="ARBA" id="ARBA00022723"/>
    </source>
</evidence>
<proteinExistence type="inferred from homology"/>
<evidence type="ECO:0000313" key="7">
    <source>
        <dbReference type="Proteomes" id="UP000029516"/>
    </source>
</evidence>
<feature type="domain" description="CMP/dCMP-type deaminase" evidence="5">
    <location>
        <begin position="246"/>
        <end position="418"/>
    </location>
</feature>
<dbReference type="PROSITE" id="PS51747">
    <property type="entry name" value="CYT_DCMP_DEAMINASES_2"/>
    <property type="match status" value="1"/>
</dbReference>